<sequence>MLADRAVETILRSARQTAPEVEINQVTATELDGDRLAEITGSSLFSAESVAVVRDLANLPTDLTDAVLSLVAELPDTTALVLVHGGGQKGKALLDKLRKDKAVDVVEAASPKPWEIVSFVQSEAKRAKIAIQPEAAQLLVDTVGTDLRTLVGALGQLSSDSEDGRIDEALVRRYFGGRAEITSFVVCDHALEGRTTQAMEQLRWALSSGVAPVLVTSAMAMGLRRLVKFLDLRSSGMNDRDLARELGMPPSRISKLRGQARRWDQARLAAAIQATARADGEVKGAADDAGFALERLVLSVARGS</sequence>
<proteinExistence type="inferred from homology"/>
<dbReference type="Proteomes" id="UP000216533">
    <property type="component" value="Unassembled WGS sequence"/>
</dbReference>
<keyword evidence="4" id="KW-0235">DNA replication</keyword>
<evidence type="ECO:0000313" key="10">
    <source>
        <dbReference type="EMBL" id="OYN92749.1"/>
    </source>
</evidence>
<dbReference type="InterPro" id="IPR027417">
    <property type="entry name" value="P-loop_NTPase"/>
</dbReference>
<dbReference type="NCBIfam" id="TIGR01128">
    <property type="entry name" value="holA"/>
    <property type="match status" value="1"/>
</dbReference>
<name>A0A255EMH0_9ACTN</name>
<reference evidence="11 12" key="1">
    <citation type="submission" date="2017-07" db="EMBL/GenBank/DDBJ databases">
        <title>Draft whole genome sequences of clinical Proprionibacteriaceae strains.</title>
        <authorList>
            <person name="Bernier A.-M."/>
            <person name="Bernard K."/>
            <person name="Domingo M.-C."/>
        </authorList>
    </citation>
    <scope>NUCLEOTIDE SEQUENCE [LARGE SCALE GENOMIC DNA]</scope>
    <source>
        <strain evidence="10 11">NML 150081</strain>
        <strain evidence="9 12">NML 160184</strain>
    </source>
</reference>
<evidence type="ECO:0000256" key="1">
    <source>
        <dbReference type="ARBA" id="ARBA00012417"/>
    </source>
</evidence>
<dbReference type="GO" id="GO:0003887">
    <property type="term" value="F:DNA-directed DNA polymerase activity"/>
    <property type="evidence" value="ECO:0007669"/>
    <property type="project" value="UniProtKB-KW"/>
</dbReference>
<comment type="similarity">
    <text evidence="6">Belongs to the DNA polymerase HolA subunit family.</text>
</comment>
<evidence type="ECO:0000256" key="4">
    <source>
        <dbReference type="ARBA" id="ARBA00022705"/>
    </source>
</evidence>
<evidence type="ECO:0000256" key="5">
    <source>
        <dbReference type="ARBA" id="ARBA00022932"/>
    </source>
</evidence>
<dbReference type="InterPro" id="IPR048466">
    <property type="entry name" value="DNA_pol3_delta-like_C"/>
</dbReference>
<dbReference type="PANTHER" id="PTHR34388">
    <property type="entry name" value="DNA POLYMERASE III SUBUNIT DELTA"/>
    <property type="match status" value="1"/>
</dbReference>
<keyword evidence="5" id="KW-0239">DNA-directed DNA polymerase</keyword>
<comment type="catalytic activity">
    <reaction evidence="7">
        <text>DNA(n) + a 2'-deoxyribonucleoside 5'-triphosphate = DNA(n+1) + diphosphate</text>
        <dbReference type="Rhea" id="RHEA:22508"/>
        <dbReference type="Rhea" id="RHEA-COMP:17339"/>
        <dbReference type="Rhea" id="RHEA-COMP:17340"/>
        <dbReference type="ChEBI" id="CHEBI:33019"/>
        <dbReference type="ChEBI" id="CHEBI:61560"/>
        <dbReference type="ChEBI" id="CHEBI:173112"/>
        <dbReference type="EC" id="2.7.7.7"/>
    </reaction>
</comment>
<dbReference type="EC" id="2.7.7.7" evidence="1"/>
<evidence type="ECO:0000256" key="2">
    <source>
        <dbReference type="ARBA" id="ARBA00022679"/>
    </source>
</evidence>
<dbReference type="GO" id="GO:0003677">
    <property type="term" value="F:DNA binding"/>
    <property type="evidence" value="ECO:0007669"/>
    <property type="project" value="InterPro"/>
</dbReference>
<evidence type="ECO:0000313" key="11">
    <source>
        <dbReference type="Proteomes" id="UP000216300"/>
    </source>
</evidence>
<organism evidence="10 11">
    <name type="scientific">Parenemella sanctibonifatiensis</name>
    <dbReference type="NCBI Taxonomy" id="2016505"/>
    <lineage>
        <taxon>Bacteria</taxon>
        <taxon>Bacillati</taxon>
        <taxon>Actinomycetota</taxon>
        <taxon>Actinomycetes</taxon>
        <taxon>Propionibacteriales</taxon>
        <taxon>Propionibacteriaceae</taxon>
        <taxon>Parenemella</taxon>
    </lineage>
</organism>
<evidence type="ECO:0000256" key="3">
    <source>
        <dbReference type="ARBA" id="ARBA00022695"/>
    </source>
</evidence>
<dbReference type="Pfam" id="PF21694">
    <property type="entry name" value="DNA_pol3_delta_C"/>
    <property type="match status" value="1"/>
</dbReference>
<dbReference type="GO" id="GO:0009360">
    <property type="term" value="C:DNA polymerase III complex"/>
    <property type="evidence" value="ECO:0007669"/>
    <property type="project" value="TreeGrafter"/>
</dbReference>
<dbReference type="Gene3D" id="1.10.8.60">
    <property type="match status" value="1"/>
</dbReference>
<evidence type="ECO:0000256" key="7">
    <source>
        <dbReference type="ARBA" id="ARBA00049244"/>
    </source>
</evidence>
<dbReference type="SUPFAM" id="SSF48019">
    <property type="entry name" value="post-AAA+ oligomerization domain-like"/>
    <property type="match status" value="1"/>
</dbReference>
<evidence type="ECO:0000313" key="12">
    <source>
        <dbReference type="Proteomes" id="UP000216533"/>
    </source>
</evidence>
<dbReference type="GO" id="GO:0006261">
    <property type="term" value="P:DNA-templated DNA replication"/>
    <property type="evidence" value="ECO:0007669"/>
    <property type="project" value="TreeGrafter"/>
</dbReference>
<dbReference type="Gene3D" id="3.40.50.300">
    <property type="entry name" value="P-loop containing nucleotide triphosphate hydrolases"/>
    <property type="match status" value="1"/>
</dbReference>
<evidence type="ECO:0000259" key="8">
    <source>
        <dbReference type="Pfam" id="PF21694"/>
    </source>
</evidence>
<comment type="caution">
    <text evidence="10">The sequence shown here is derived from an EMBL/GenBank/DDBJ whole genome shotgun (WGS) entry which is preliminary data.</text>
</comment>
<dbReference type="Gene3D" id="1.20.272.10">
    <property type="match status" value="1"/>
</dbReference>
<keyword evidence="11" id="KW-1185">Reference proteome</keyword>
<gene>
    <name evidence="10" type="primary">holA</name>
    <name evidence="10" type="ORF">CGZ91_00285</name>
    <name evidence="9" type="ORF">CGZ92_10660</name>
</gene>
<keyword evidence="2" id="KW-0808">Transferase</keyword>
<dbReference type="OrthoDB" id="8478864at2"/>
<dbReference type="EMBL" id="NMVJ01000001">
    <property type="protein sequence ID" value="OYN92749.1"/>
    <property type="molecule type" value="Genomic_DNA"/>
</dbReference>
<protein>
    <recommendedName>
        <fullName evidence="1">DNA-directed DNA polymerase</fullName>
        <ecNumber evidence="1">2.7.7.7</ecNumber>
    </recommendedName>
</protein>
<accession>A0A255EMH0</accession>
<dbReference type="PANTHER" id="PTHR34388:SF1">
    <property type="entry name" value="DNA POLYMERASE III SUBUNIT DELTA"/>
    <property type="match status" value="1"/>
</dbReference>
<keyword evidence="3" id="KW-0548">Nucleotidyltransferase</keyword>
<dbReference type="EMBL" id="NMVI01000025">
    <property type="protein sequence ID" value="OYN85428.1"/>
    <property type="molecule type" value="Genomic_DNA"/>
</dbReference>
<dbReference type="InterPro" id="IPR008921">
    <property type="entry name" value="DNA_pol3_clamp-load_cplx_C"/>
</dbReference>
<evidence type="ECO:0000256" key="6">
    <source>
        <dbReference type="ARBA" id="ARBA00034754"/>
    </source>
</evidence>
<evidence type="ECO:0000313" key="9">
    <source>
        <dbReference type="EMBL" id="OYN85428.1"/>
    </source>
</evidence>
<dbReference type="InterPro" id="IPR005790">
    <property type="entry name" value="DNA_polIII_delta"/>
</dbReference>
<feature type="domain" description="DNA polymerase III delta subunit-like C-terminal" evidence="8">
    <location>
        <begin position="183"/>
        <end position="299"/>
    </location>
</feature>
<dbReference type="Proteomes" id="UP000216300">
    <property type="component" value="Unassembled WGS sequence"/>
</dbReference>
<dbReference type="AlphaFoldDB" id="A0A255EMH0"/>
<accession>A0A255E1J9</accession>
<dbReference type="SUPFAM" id="SSF52540">
    <property type="entry name" value="P-loop containing nucleoside triphosphate hydrolases"/>
    <property type="match status" value="1"/>
</dbReference>